<organism evidence="2 3">
    <name type="scientific">Aspergillus homomorphus (strain CBS 101889)</name>
    <dbReference type="NCBI Taxonomy" id="1450537"/>
    <lineage>
        <taxon>Eukaryota</taxon>
        <taxon>Fungi</taxon>
        <taxon>Dikarya</taxon>
        <taxon>Ascomycota</taxon>
        <taxon>Pezizomycotina</taxon>
        <taxon>Eurotiomycetes</taxon>
        <taxon>Eurotiomycetidae</taxon>
        <taxon>Eurotiales</taxon>
        <taxon>Aspergillaceae</taxon>
        <taxon>Aspergillus</taxon>
        <taxon>Aspergillus subgen. Circumdati</taxon>
    </lineage>
</organism>
<dbReference type="VEuPathDB" id="FungiDB:BO97DRAFT_93158"/>
<dbReference type="AlphaFoldDB" id="A0A395HW99"/>
<dbReference type="GeneID" id="37205438"/>
<keyword evidence="1" id="KW-0812">Transmembrane</keyword>
<evidence type="ECO:0000313" key="2">
    <source>
        <dbReference type="EMBL" id="RAL11695.1"/>
    </source>
</evidence>
<sequence>MTTERELRCRQPACCPPSKEGLPWGNPGQAGNSPHHHQYKLLSHQSHLAGRVPPIYPIVPLPWTNDCSQPLQTLDGQLDRALLRTLLILATTGVFVIAVILEQCSQGLGY</sequence>
<keyword evidence="1" id="KW-1133">Transmembrane helix</keyword>
<gene>
    <name evidence="2" type="ORF">BO97DRAFT_93158</name>
</gene>
<dbReference type="Proteomes" id="UP000248961">
    <property type="component" value="Unassembled WGS sequence"/>
</dbReference>
<reference evidence="2 3" key="1">
    <citation type="submission" date="2018-02" db="EMBL/GenBank/DDBJ databases">
        <title>The genomes of Aspergillus section Nigri reveals drivers in fungal speciation.</title>
        <authorList>
            <consortium name="DOE Joint Genome Institute"/>
            <person name="Vesth T.C."/>
            <person name="Nybo J."/>
            <person name="Theobald S."/>
            <person name="Brandl J."/>
            <person name="Frisvad J.C."/>
            <person name="Nielsen K.F."/>
            <person name="Lyhne E.K."/>
            <person name="Kogle M.E."/>
            <person name="Kuo A."/>
            <person name="Riley R."/>
            <person name="Clum A."/>
            <person name="Nolan M."/>
            <person name="Lipzen A."/>
            <person name="Salamov A."/>
            <person name="Henrissat B."/>
            <person name="Wiebenga A."/>
            <person name="De vries R.P."/>
            <person name="Grigoriev I.V."/>
            <person name="Mortensen U.H."/>
            <person name="Andersen M.R."/>
            <person name="Baker S.E."/>
        </authorList>
    </citation>
    <scope>NUCLEOTIDE SEQUENCE [LARGE SCALE GENOMIC DNA]</scope>
    <source>
        <strain evidence="2 3">CBS 101889</strain>
    </source>
</reference>
<accession>A0A395HW99</accession>
<keyword evidence="1" id="KW-0472">Membrane</keyword>
<proteinExistence type="predicted"/>
<protein>
    <submittedName>
        <fullName evidence="2">Uncharacterized protein</fullName>
    </submittedName>
</protein>
<dbReference type="RefSeq" id="XP_025550849.1">
    <property type="nucleotide sequence ID" value="XM_025701149.1"/>
</dbReference>
<keyword evidence="3" id="KW-1185">Reference proteome</keyword>
<evidence type="ECO:0000256" key="1">
    <source>
        <dbReference type="SAM" id="Phobius"/>
    </source>
</evidence>
<dbReference type="EMBL" id="KZ824287">
    <property type="protein sequence ID" value="RAL11695.1"/>
    <property type="molecule type" value="Genomic_DNA"/>
</dbReference>
<evidence type="ECO:0000313" key="3">
    <source>
        <dbReference type="Proteomes" id="UP000248961"/>
    </source>
</evidence>
<feature type="transmembrane region" description="Helical" evidence="1">
    <location>
        <begin position="81"/>
        <end position="101"/>
    </location>
</feature>
<name>A0A395HW99_ASPHC</name>